<keyword evidence="2 6" id="KW-0413">Isomerase</keyword>
<dbReference type="InterPro" id="IPR020103">
    <property type="entry name" value="PsdUridine_synth_cat_dom_sf"/>
</dbReference>
<reference evidence="9 10" key="1">
    <citation type="submission" date="2008-03" db="EMBL/GenBank/DDBJ databases">
        <title>Complete sequence of Leptothrix cholodnii SP-6.</title>
        <authorList>
            <consortium name="US DOE Joint Genome Institute"/>
            <person name="Copeland A."/>
            <person name="Lucas S."/>
            <person name="Lapidus A."/>
            <person name="Glavina del Rio T."/>
            <person name="Dalin E."/>
            <person name="Tice H."/>
            <person name="Bruce D."/>
            <person name="Goodwin L."/>
            <person name="Pitluck S."/>
            <person name="Chertkov O."/>
            <person name="Brettin T."/>
            <person name="Detter J.C."/>
            <person name="Han C."/>
            <person name="Kuske C.R."/>
            <person name="Schmutz J."/>
            <person name="Larimer F."/>
            <person name="Land M."/>
            <person name="Hauser L."/>
            <person name="Kyrpides N."/>
            <person name="Lykidis A."/>
            <person name="Emerson D."/>
            <person name="Richardson P."/>
        </authorList>
    </citation>
    <scope>NUCLEOTIDE SEQUENCE [LARGE SCALE GENOMIC DNA]</scope>
    <source>
        <strain evidence="10">ATCC 51168 / LMG 8142 / SP-6</strain>
    </source>
</reference>
<dbReference type="InterPro" id="IPR006145">
    <property type="entry name" value="PsdUridine_synth_RsuA/RluA"/>
</dbReference>
<dbReference type="InterPro" id="IPR006225">
    <property type="entry name" value="PsdUridine_synth_RluC/D"/>
</dbReference>
<sequence>MNGVSVVDESRPLGDDEVVADDDEVASADAATVEPLEVERRLAVVEAAAHGERLDKWLVRIAPEFSRAHLQGLVEGGHVRCGEQVLRQSHKKVMAGQQIEVALWPTAQSTAFRAEAMTLAVVHEDAHLLVIDKPAGLVVHPAAGHWSGTLLNGLLAHHAAAAHLPRAGIVHRLDKDTSGLMLVAKSLQAHTALVRAIAARDVKREYLALVHGAVMDGLQVIDAPLGRDPVSRVRMAIVASGKPARTDVRRLAVAELPGDGVRQLPGATRAPRQVSAVHCQLHTGRTHQIRVHLASRGHPLLADAMYGGAPAFGLQRQALHAARLHLLHPIDGRPLAFEAALPADLALAWRAVAGDPASALPPYGYNRGQ</sequence>
<dbReference type="KEGG" id="lch:Lcho_2875"/>
<evidence type="ECO:0000259" key="8">
    <source>
        <dbReference type="Pfam" id="PF01479"/>
    </source>
</evidence>
<keyword evidence="9" id="KW-0326">Glycosidase</keyword>
<dbReference type="InterPro" id="IPR050188">
    <property type="entry name" value="RluA_PseudoU_synthase"/>
</dbReference>
<dbReference type="SUPFAM" id="SSF55174">
    <property type="entry name" value="Alpha-L RNA-binding motif"/>
    <property type="match status" value="1"/>
</dbReference>
<dbReference type="eggNOG" id="COG0564">
    <property type="taxonomic scope" value="Bacteria"/>
</dbReference>
<evidence type="ECO:0000313" key="9">
    <source>
        <dbReference type="EMBL" id="ACB35140.1"/>
    </source>
</evidence>
<comment type="catalytic activity">
    <reaction evidence="3">
        <text>uridine(1911/1915/1917) in 23S rRNA = pseudouridine(1911/1915/1917) in 23S rRNA</text>
        <dbReference type="Rhea" id="RHEA:42524"/>
        <dbReference type="Rhea" id="RHEA-COMP:10097"/>
        <dbReference type="Rhea" id="RHEA-COMP:10098"/>
        <dbReference type="ChEBI" id="CHEBI:65314"/>
        <dbReference type="ChEBI" id="CHEBI:65315"/>
        <dbReference type="EC" id="5.4.99.23"/>
    </reaction>
</comment>
<dbReference type="NCBIfam" id="TIGR00005">
    <property type="entry name" value="rluA_subfam"/>
    <property type="match status" value="1"/>
</dbReference>
<dbReference type="PANTHER" id="PTHR21600:SF44">
    <property type="entry name" value="RIBOSOMAL LARGE SUBUNIT PSEUDOURIDINE SYNTHASE D"/>
    <property type="match status" value="1"/>
</dbReference>
<feature type="domain" description="RNA-binding S4" evidence="8">
    <location>
        <begin position="52"/>
        <end position="99"/>
    </location>
</feature>
<evidence type="ECO:0000256" key="1">
    <source>
        <dbReference type="ARBA" id="ARBA00010876"/>
    </source>
</evidence>
<dbReference type="PROSITE" id="PS01129">
    <property type="entry name" value="PSI_RLU"/>
    <property type="match status" value="1"/>
</dbReference>
<evidence type="ECO:0000256" key="3">
    <source>
        <dbReference type="ARBA" id="ARBA00036882"/>
    </source>
</evidence>
<dbReference type="Gene3D" id="3.10.290.10">
    <property type="entry name" value="RNA-binding S4 domain"/>
    <property type="match status" value="1"/>
</dbReference>
<dbReference type="PROSITE" id="PS50889">
    <property type="entry name" value="S4"/>
    <property type="match status" value="1"/>
</dbReference>
<dbReference type="AlphaFoldDB" id="B1XXM0"/>
<keyword evidence="5" id="KW-0694">RNA-binding</keyword>
<dbReference type="GO" id="GO:0003723">
    <property type="term" value="F:RNA binding"/>
    <property type="evidence" value="ECO:0007669"/>
    <property type="project" value="UniProtKB-KW"/>
</dbReference>
<dbReference type="GO" id="GO:0000455">
    <property type="term" value="P:enzyme-directed rRNA pseudouridine synthesis"/>
    <property type="evidence" value="ECO:0007669"/>
    <property type="project" value="UniProtKB-ARBA"/>
</dbReference>
<proteinExistence type="inferred from homology"/>
<dbReference type="EMBL" id="CP001013">
    <property type="protein sequence ID" value="ACB35140.1"/>
    <property type="molecule type" value="Genomic_DNA"/>
</dbReference>
<dbReference type="HOGENOM" id="CLU_016902_4_0_4"/>
<organism evidence="9 10">
    <name type="scientific">Leptothrix cholodnii (strain ATCC 51168 / LMG 8142 / SP-6)</name>
    <name type="common">Leptothrix discophora (strain SP-6)</name>
    <dbReference type="NCBI Taxonomy" id="395495"/>
    <lineage>
        <taxon>Bacteria</taxon>
        <taxon>Pseudomonadati</taxon>
        <taxon>Pseudomonadota</taxon>
        <taxon>Betaproteobacteria</taxon>
        <taxon>Burkholderiales</taxon>
        <taxon>Sphaerotilaceae</taxon>
        <taxon>Leptothrix</taxon>
    </lineage>
</organism>
<dbReference type="RefSeq" id="WP_012347894.1">
    <property type="nucleotide sequence ID" value="NC_010524.1"/>
</dbReference>
<dbReference type="GO" id="GO:0016798">
    <property type="term" value="F:hydrolase activity, acting on glycosyl bonds"/>
    <property type="evidence" value="ECO:0007669"/>
    <property type="project" value="UniProtKB-KW"/>
</dbReference>
<name>B1XXM0_LEPCP</name>
<evidence type="ECO:0000256" key="5">
    <source>
        <dbReference type="PROSITE-ProRule" id="PRU00182"/>
    </source>
</evidence>
<dbReference type="PANTHER" id="PTHR21600">
    <property type="entry name" value="MITOCHONDRIAL RNA PSEUDOURIDINE SYNTHASE"/>
    <property type="match status" value="1"/>
</dbReference>
<dbReference type="EC" id="5.4.99.-" evidence="6"/>
<protein>
    <recommendedName>
        <fullName evidence="6">Pseudouridine synthase</fullName>
        <ecNumber evidence="6">5.4.99.-</ecNumber>
    </recommendedName>
</protein>
<comment type="similarity">
    <text evidence="1 6">Belongs to the pseudouridine synthase RluA family.</text>
</comment>
<dbReference type="InterPro" id="IPR002942">
    <property type="entry name" value="S4_RNA-bd"/>
</dbReference>
<feature type="domain" description="Pseudouridine synthase RsuA/RluA-like" evidence="7">
    <location>
        <begin position="127"/>
        <end position="295"/>
    </location>
</feature>
<dbReference type="GO" id="GO:0160140">
    <property type="term" value="F:23S rRNA pseudouridine(1911/1915/1917) synthase activity"/>
    <property type="evidence" value="ECO:0007669"/>
    <property type="project" value="UniProtKB-EC"/>
</dbReference>
<feature type="active site" evidence="4">
    <location>
        <position position="174"/>
    </location>
</feature>
<keyword evidence="10" id="KW-1185">Reference proteome</keyword>
<evidence type="ECO:0000256" key="6">
    <source>
        <dbReference type="RuleBase" id="RU362028"/>
    </source>
</evidence>
<comment type="function">
    <text evidence="6">Responsible for synthesis of pseudouridine from uracil.</text>
</comment>
<dbReference type="OrthoDB" id="9785808at2"/>
<accession>B1XXM0</accession>
<comment type="catalytic activity">
    <reaction evidence="6">
        <text>a uridine in RNA = a pseudouridine in RNA</text>
        <dbReference type="Rhea" id="RHEA:48348"/>
        <dbReference type="Rhea" id="RHEA-COMP:12068"/>
        <dbReference type="Rhea" id="RHEA-COMP:12069"/>
        <dbReference type="ChEBI" id="CHEBI:65314"/>
        <dbReference type="ChEBI" id="CHEBI:65315"/>
    </reaction>
</comment>
<dbReference type="InterPro" id="IPR036986">
    <property type="entry name" value="S4_RNA-bd_sf"/>
</dbReference>
<gene>
    <name evidence="9" type="ordered locus">Lcho_2875</name>
</gene>
<dbReference type="CDD" id="cd00165">
    <property type="entry name" value="S4"/>
    <property type="match status" value="1"/>
</dbReference>
<dbReference type="Gene3D" id="3.30.2350.10">
    <property type="entry name" value="Pseudouridine synthase"/>
    <property type="match status" value="1"/>
</dbReference>
<keyword evidence="9" id="KW-0378">Hydrolase</keyword>
<dbReference type="SUPFAM" id="SSF55120">
    <property type="entry name" value="Pseudouridine synthase"/>
    <property type="match status" value="1"/>
</dbReference>
<evidence type="ECO:0000313" key="10">
    <source>
        <dbReference type="Proteomes" id="UP000001693"/>
    </source>
</evidence>
<evidence type="ECO:0000256" key="2">
    <source>
        <dbReference type="ARBA" id="ARBA00023235"/>
    </source>
</evidence>
<evidence type="ECO:0000256" key="4">
    <source>
        <dbReference type="PIRSR" id="PIRSR606225-1"/>
    </source>
</evidence>
<dbReference type="CDD" id="cd02869">
    <property type="entry name" value="PseudoU_synth_RluA_like"/>
    <property type="match status" value="1"/>
</dbReference>
<evidence type="ECO:0000259" key="7">
    <source>
        <dbReference type="Pfam" id="PF00849"/>
    </source>
</evidence>
<dbReference type="Proteomes" id="UP000001693">
    <property type="component" value="Chromosome"/>
</dbReference>
<dbReference type="STRING" id="395495.Lcho_2875"/>
<dbReference type="Pfam" id="PF00849">
    <property type="entry name" value="PseudoU_synth_2"/>
    <property type="match status" value="1"/>
</dbReference>
<dbReference type="InterPro" id="IPR006224">
    <property type="entry name" value="PsdUridine_synth_RluA-like_CS"/>
</dbReference>
<dbReference type="Pfam" id="PF01479">
    <property type="entry name" value="S4"/>
    <property type="match status" value="1"/>
</dbReference>